<dbReference type="InterPro" id="IPR001347">
    <property type="entry name" value="SIS_dom"/>
</dbReference>
<dbReference type="PANTHER" id="PTHR43443:SF1">
    <property type="entry name" value="3-HEXULOSE-6-PHOSPHATE ISOMERASE"/>
    <property type="match status" value="1"/>
</dbReference>
<evidence type="ECO:0000259" key="2">
    <source>
        <dbReference type="PROSITE" id="PS51464"/>
    </source>
</evidence>
<comment type="caution">
    <text evidence="3">The sequence shown here is derived from an EMBL/GenBank/DDBJ whole genome shotgun (WGS) entry which is preliminary data.</text>
</comment>
<gene>
    <name evidence="3" type="ORF">NK125_09705</name>
</gene>
<dbReference type="Proteomes" id="UP001523566">
    <property type="component" value="Unassembled WGS sequence"/>
</dbReference>
<evidence type="ECO:0000313" key="3">
    <source>
        <dbReference type="EMBL" id="MCP1102690.1"/>
    </source>
</evidence>
<dbReference type="RefSeq" id="WP_262066477.1">
    <property type="nucleotide sequence ID" value="NZ_JAMXOD010000013.1"/>
</dbReference>
<sequence>MEDKFQKTALGAVSELKQVFERIQIKDVDILLQKIQEKSRIFLLGAGREGIAVRAFTMRLMHLGKEVHWIWDETTPAVQEGDLFICACGSADVGHENYICKMAKEAGAELLLITPANTGYLLEIADYIVQVPAEAYKAQGDFVPTQQLMGNLFEQALFIFFDVVIMLLKEELHISSKEMVARHRNVE</sequence>
<proteinExistence type="inferred from homology"/>
<evidence type="ECO:0000256" key="1">
    <source>
        <dbReference type="ARBA" id="ARBA00009235"/>
    </source>
</evidence>
<dbReference type="InterPro" id="IPR046348">
    <property type="entry name" value="SIS_dom_sf"/>
</dbReference>
<dbReference type="PROSITE" id="PS51464">
    <property type="entry name" value="SIS"/>
    <property type="match status" value="1"/>
</dbReference>
<protein>
    <submittedName>
        <fullName evidence="3">SIS domain-containing protein</fullName>
    </submittedName>
</protein>
<evidence type="ECO:0000313" key="4">
    <source>
        <dbReference type="Proteomes" id="UP001523566"/>
    </source>
</evidence>
<dbReference type="SUPFAM" id="SSF53697">
    <property type="entry name" value="SIS domain"/>
    <property type="match status" value="1"/>
</dbReference>
<comment type="similarity">
    <text evidence="1">Belongs to the SIS family. PHI subfamily.</text>
</comment>
<keyword evidence="4" id="KW-1185">Reference proteome</keyword>
<dbReference type="InterPro" id="IPR017552">
    <property type="entry name" value="PHI/rmpB"/>
</dbReference>
<organism evidence="3 4">
    <name type="scientific">Aequitasia blattaphilus</name>
    <dbReference type="NCBI Taxonomy" id="2949332"/>
    <lineage>
        <taxon>Bacteria</taxon>
        <taxon>Bacillati</taxon>
        <taxon>Bacillota</taxon>
        <taxon>Clostridia</taxon>
        <taxon>Lachnospirales</taxon>
        <taxon>Lachnospiraceae</taxon>
        <taxon>Aequitasia</taxon>
    </lineage>
</organism>
<dbReference type="EMBL" id="JAMZFW010000013">
    <property type="protein sequence ID" value="MCP1102690.1"/>
    <property type="molecule type" value="Genomic_DNA"/>
</dbReference>
<dbReference type="CDD" id="cd05005">
    <property type="entry name" value="SIS_PHI"/>
    <property type="match status" value="1"/>
</dbReference>
<dbReference type="PANTHER" id="PTHR43443">
    <property type="entry name" value="3-HEXULOSE-6-PHOSPHATE ISOMERASE"/>
    <property type="match status" value="1"/>
</dbReference>
<reference evidence="3 4" key="1">
    <citation type="journal article" date="2022" name="Genome Biol. Evol.">
        <title>Host diet, physiology and behaviors set the stage for Lachnospiraceae cladogenesis.</title>
        <authorList>
            <person name="Vera-Ponce De Leon A."/>
            <person name="Schneider M."/>
            <person name="Jahnes B.C."/>
            <person name="Sadowski V."/>
            <person name="Camuy-Velez L.A."/>
            <person name="Duan J."/>
            <person name="Sabree Z.L."/>
        </authorList>
    </citation>
    <scope>NUCLEOTIDE SEQUENCE [LARGE SCALE GENOMIC DNA]</scope>
    <source>
        <strain evidence="3 4">PAL113</strain>
    </source>
</reference>
<accession>A0ABT1EA49</accession>
<name>A0ABT1EA49_9FIRM</name>
<feature type="domain" description="SIS" evidence="2">
    <location>
        <begin position="31"/>
        <end position="163"/>
    </location>
</feature>
<dbReference type="Gene3D" id="3.40.50.10490">
    <property type="entry name" value="Glucose-6-phosphate isomerase like protein, domain 1"/>
    <property type="match status" value="1"/>
</dbReference>